<organism evidence="4 5">
    <name type="scientific">Handroanthus impetiginosus</name>
    <dbReference type="NCBI Taxonomy" id="429701"/>
    <lineage>
        <taxon>Eukaryota</taxon>
        <taxon>Viridiplantae</taxon>
        <taxon>Streptophyta</taxon>
        <taxon>Embryophyta</taxon>
        <taxon>Tracheophyta</taxon>
        <taxon>Spermatophyta</taxon>
        <taxon>Magnoliopsida</taxon>
        <taxon>eudicotyledons</taxon>
        <taxon>Gunneridae</taxon>
        <taxon>Pentapetalae</taxon>
        <taxon>asterids</taxon>
        <taxon>lamiids</taxon>
        <taxon>Lamiales</taxon>
        <taxon>Bignoniaceae</taxon>
        <taxon>Crescentiina</taxon>
        <taxon>Tabebuia alliance</taxon>
        <taxon>Handroanthus</taxon>
    </lineage>
</organism>
<dbReference type="PANTHER" id="PTHR31928:SF7">
    <property type="entry name" value="FACTOR 1-DELTA, PUTATIVE (DUF936)-RELATED"/>
    <property type="match status" value="1"/>
</dbReference>
<accession>A0A2G9GZ78</accession>
<proteinExistence type="predicted"/>
<comment type="caution">
    <text evidence="4">The sequence shown here is derived from an EMBL/GenBank/DDBJ whole genome shotgun (WGS) entry which is preliminary data.</text>
</comment>
<evidence type="ECO:0000313" key="5">
    <source>
        <dbReference type="Proteomes" id="UP000231279"/>
    </source>
</evidence>
<feature type="region of interest" description="Disordered" evidence="1">
    <location>
        <begin position="177"/>
        <end position="223"/>
    </location>
</feature>
<evidence type="ECO:0000259" key="3">
    <source>
        <dbReference type="Pfam" id="PF21647"/>
    </source>
</evidence>
<gene>
    <name evidence="4" type="ORF">CDL12_16834</name>
</gene>
<dbReference type="STRING" id="429701.A0A2G9GZ78"/>
<evidence type="ECO:0000256" key="1">
    <source>
        <dbReference type="SAM" id="MobiDB-lite"/>
    </source>
</evidence>
<feature type="compositionally biased region" description="Low complexity" evidence="1">
    <location>
        <begin position="179"/>
        <end position="205"/>
    </location>
</feature>
<evidence type="ECO:0000259" key="2">
    <source>
        <dbReference type="Pfam" id="PF06075"/>
    </source>
</evidence>
<evidence type="ECO:0000313" key="4">
    <source>
        <dbReference type="EMBL" id="PIN10579.1"/>
    </source>
</evidence>
<reference evidence="5" key="1">
    <citation type="journal article" date="2018" name="Gigascience">
        <title>Genome assembly of the Pink Ipe (Handroanthus impetiginosus, Bignoniaceae), a highly valued, ecologically keystone Neotropical timber forest tree.</title>
        <authorList>
            <person name="Silva-Junior O.B."/>
            <person name="Grattapaglia D."/>
            <person name="Novaes E."/>
            <person name="Collevatti R.G."/>
        </authorList>
    </citation>
    <scope>NUCLEOTIDE SEQUENCE [LARGE SCALE GENOMIC DNA]</scope>
    <source>
        <strain evidence="5">cv. UFG-1</strain>
    </source>
</reference>
<name>A0A2G9GZ78_9LAMI</name>
<dbReference type="OrthoDB" id="1888344at2759"/>
<dbReference type="Pfam" id="PF06075">
    <property type="entry name" value="DUF936"/>
    <property type="match status" value="1"/>
</dbReference>
<dbReference type="PANTHER" id="PTHR31928">
    <property type="entry name" value="EXPRESSED PROTEIN"/>
    <property type="match status" value="1"/>
</dbReference>
<dbReference type="InterPro" id="IPR048297">
    <property type="entry name" value="DUF936_dom_pln"/>
</dbReference>
<sequence length="573" mass="63240">MASLTPGTLQKLLQNVGNKDFKVAGEHRSALLQVISIVPSLGDDPWKSRGYFLRVSDSLHSAYVSVSDEDVELILSDKIQLGQFIHVTWLDSGSPVPVLRGIKPIPKRRPCVGDPKDLISSDFLNAKKVETKAKSKGKVRKLVGDEQGNVRRLSFGNGKVGGDLEGRRLSLDSIRKGWDSSPLSKSGAKSASKLKSKDSSSSSESVVVNKAVPDTPKRSSFSPLGNKNVIVSPKLLIKPVKSIKSPSNGDIFPFDFNKVPIGSKKWSEHKILWDALPPTICNLGKEVRSHKHVAFVSAVRALEEASISEDIIRCMSMFAELCELSQGDTSGPLVEQFLNIHGRIKKAFVIICTMINMRTSDTTDSNDCCFQESALGVCFTSSSKNASLWVQAAVQTNLSKFSLYTQGGEKGISDGEKCHFLVLENASEKLDRENHSPKIKPNRISSSKTTKKVKEVTSRSRRCLSTTKRTNDGPEEACLPGSRLKHVADLAEKLLAFSRAWFLDYLEDSLNNGFGLKSDDSSQIAVLLGQLKRVNQWLDDAFQGDRVEKRIEMLKKKLYRFLLDHVDSAISHR</sequence>
<dbReference type="AlphaFoldDB" id="A0A2G9GZ78"/>
<feature type="region of interest" description="Disordered" evidence="1">
    <location>
        <begin position="431"/>
        <end position="451"/>
    </location>
</feature>
<feature type="domain" description="DUF6857" evidence="3">
    <location>
        <begin position="263"/>
        <end position="571"/>
    </location>
</feature>
<keyword evidence="5" id="KW-1185">Reference proteome</keyword>
<feature type="domain" description="DUF936" evidence="2">
    <location>
        <begin position="4"/>
        <end position="119"/>
    </location>
</feature>
<dbReference type="InterPro" id="IPR010341">
    <property type="entry name" value="DUF936_pln"/>
</dbReference>
<dbReference type="InterPro" id="IPR049172">
    <property type="entry name" value="DUF6857_pln"/>
</dbReference>
<dbReference type="Pfam" id="PF21647">
    <property type="entry name" value="DUF6857"/>
    <property type="match status" value="1"/>
</dbReference>
<dbReference type="Proteomes" id="UP000231279">
    <property type="component" value="Unassembled WGS sequence"/>
</dbReference>
<dbReference type="EMBL" id="NKXS01003190">
    <property type="protein sequence ID" value="PIN10579.1"/>
    <property type="molecule type" value="Genomic_DNA"/>
</dbReference>
<protein>
    <submittedName>
        <fullName evidence="4">Uncharacterized protein</fullName>
    </submittedName>
</protein>